<evidence type="ECO:0000313" key="16">
    <source>
        <dbReference type="EMBL" id="SFP63092.1"/>
    </source>
</evidence>
<comment type="function">
    <text evidence="1">Catalyzes the ATP-dependent polymerization of arginine and aspartate to multi-L-arginyl-poly-L-aspartic acid (cyanophycin; a water-insoluble reserve polymer).</text>
</comment>
<organism evidence="16 17">
    <name type="scientific">Caldicoprobacter faecalis</name>
    <dbReference type="NCBI Taxonomy" id="937334"/>
    <lineage>
        <taxon>Bacteria</taxon>
        <taxon>Bacillati</taxon>
        <taxon>Bacillota</taxon>
        <taxon>Clostridia</taxon>
        <taxon>Caldicoprobacterales</taxon>
        <taxon>Caldicoprobacteraceae</taxon>
        <taxon>Caldicoprobacter</taxon>
    </lineage>
</organism>
<dbReference type="PANTHER" id="PTHR23135">
    <property type="entry name" value="MUR LIGASE FAMILY MEMBER"/>
    <property type="match status" value="1"/>
</dbReference>
<evidence type="ECO:0000256" key="2">
    <source>
        <dbReference type="ARBA" id="ARBA00004752"/>
    </source>
</evidence>
<dbReference type="SUPFAM" id="SSF53623">
    <property type="entry name" value="MurD-like peptide ligases, catalytic domain"/>
    <property type="match status" value="1"/>
</dbReference>
<evidence type="ECO:0000256" key="13">
    <source>
        <dbReference type="ARBA" id="ARBA00048425"/>
    </source>
</evidence>
<dbReference type="GO" id="GO:0046872">
    <property type="term" value="F:metal ion binding"/>
    <property type="evidence" value="ECO:0007669"/>
    <property type="project" value="InterPro"/>
</dbReference>
<evidence type="ECO:0000256" key="6">
    <source>
        <dbReference type="ARBA" id="ARBA00013005"/>
    </source>
</evidence>
<keyword evidence="9 14" id="KW-0547">Nucleotide-binding</keyword>
<dbReference type="GO" id="GO:0005524">
    <property type="term" value="F:ATP binding"/>
    <property type="evidence" value="ECO:0007669"/>
    <property type="project" value="UniProtKB-UniRule"/>
</dbReference>
<keyword evidence="10 14" id="KW-0067">ATP-binding</keyword>
<dbReference type="NCBIfam" id="NF010623">
    <property type="entry name" value="PRK14016.1"/>
    <property type="match status" value="1"/>
</dbReference>
<dbReference type="SUPFAM" id="SSF53244">
    <property type="entry name" value="MurD-like peptide ligases, peptide-binding domain"/>
    <property type="match status" value="1"/>
</dbReference>
<comment type="pathway">
    <text evidence="2">Cell wall biogenesis; peptidoglycan biosynthesis.</text>
</comment>
<dbReference type="SUPFAM" id="SSF56059">
    <property type="entry name" value="Glutathione synthetase ATP-binding domain-like"/>
    <property type="match status" value="1"/>
</dbReference>
<evidence type="ECO:0000256" key="12">
    <source>
        <dbReference type="ARBA" id="ARBA00048094"/>
    </source>
</evidence>
<evidence type="ECO:0000256" key="10">
    <source>
        <dbReference type="ARBA" id="ARBA00022840"/>
    </source>
</evidence>
<dbReference type="SMART" id="SM01209">
    <property type="entry name" value="GARS_A"/>
    <property type="match status" value="1"/>
</dbReference>
<comment type="catalytic activity">
    <reaction evidence="13">
        <text>[L-4-(L-arginin-2-N-yl)aspartate](n) + L-aspartate + ATP = [L-4-(L-arginin-2-N-yl)aspartate](n)-L-aspartate + ADP + phosphate + H(+)</text>
        <dbReference type="Rhea" id="RHEA:13277"/>
        <dbReference type="Rhea" id="RHEA-COMP:13728"/>
        <dbReference type="Rhea" id="RHEA-COMP:13733"/>
        <dbReference type="ChEBI" id="CHEBI:15378"/>
        <dbReference type="ChEBI" id="CHEBI:29991"/>
        <dbReference type="ChEBI" id="CHEBI:30616"/>
        <dbReference type="ChEBI" id="CHEBI:43474"/>
        <dbReference type="ChEBI" id="CHEBI:137986"/>
        <dbReference type="ChEBI" id="CHEBI:137990"/>
        <dbReference type="ChEBI" id="CHEBI:456216"/>
        <dbReference type="EC" id="6.3.2.29"/>
    </reaction>
</comment>
<dbReference type="AlphaFoldDB" id="A0A1I5RX58"/>
<dbReference type="PROSITE" id="PS50975">
    <property type="entry name" value="ATP_GRASP"/>
    <property type="match status" value="1"/>
</dbReference>
<gene>
    <name evidence="16" type="ORF">SAMN05444406_101156</name>
</gene>
<evidence type="ECO:0000256" key="7">
    <source>
        <dbReference type="ARBA" id="ARBA00022036"/>
    </source>
</evidence>
<keyword evidence="8" id="KW-0436">Ligase</keyword>
<sequence>MKICELKAFKGRNIYSHQKVVKMVVDLEELADIPTKDISGFNGALLKLLPGLYQHHCSLGCPGGFITRLMEGTYLAHVIEHCALEIQHVLGYDVSFGRARQIKDSTRYTIVYAYRNEVAGLEAGKCSVQLVEALCRGQAFDIDWHLNRIKEKAMKSELGPSTKAIVETALERGIPVMRIGNGSILQLGYGKYQKRIEATITENTSCISVDIACDKTLTKEILREAGIPVPEGSVCTSLEDALEIAQELGYPVVVKPERGNQGRGVSLNLTTPEEVAQAFNIAKQVDENVIVEKYIKGNDYRVLVVGDRVVAVAQRIPAHVVGDGKHTISQLVDIINKDERRGEDHEKPLTKIKIDEISLAVLKKQGYTPDSIPPAGKRVYLKVNGNLSSGGEAIDCTNKIHPINCEIAVRAAQIIGLDIAGIDIACPDISKPIEEGTGAVIEVNAAPGIRMHLYPSKGKPRNVAQHIVDMLFPPGSRHSIPIISVTGTNGKTTTVRMIAHILRTHGYTVGMTTTGGVFINDRCVMKGDTTGPASAKIVLTDKSVEVAVLETARGGIIRSGLGYDLSDIAVLTNISEDHLGIDEIYTLEDLLHVKSLVLEAVKTNGYVVLNADDPMVAEAAKRVKSNIIYFSRQEDNITVHRHLMEGGIAVFLKGQHITIATGDGFIQCMDVSRIPATYGGKLTYNIENSLAAVSVAYAMKIPIETIQKALGSFYADEFHNPGRFNVFNIKDFRVVVDYAHNISGYTQVIEAIKKMGASRTVGIIGVPGDRQDSSIRRIGFIAGKGFDSVIIKEDVDLRGRRRGEVAKLLEEGILSAGMDPGNVEIILSEVEALKTAMRGAKPGDLIVIFYEKLEPVMATIKEALSNIEGGTNSDRDSAMVELTRLQ</sequence>
<evidence type="ECO:0000259" key="15">
    <source>
        <dbReference type="PROSITE" id="PS50975"/>
    </source>
</evidence>
<dbReference type="InterPro" id="IPR011810">
    <property type="entry name" value="Cya_phycin_syn"/>
</dbReference>
<dbReference type="RefSeq" id="WP_025746705.1">
    <property type="nucleotide sequence ID" value="NZ_FOXR01000001.1"/>
</dbReference>
<dbReference type="EC" id="6.3.2.30" evidence="5"/>
<dbReference type="NCBIfam" id="TIGR02068">
    <property type="entry name" value="cya_phycin_syn"/>
    <property type="match status" value="1"/>
</dbReference>
<dbReference type="Gene3D" id="3.90.190.20">
    <property type="entry name" value="Mur ligase, C-terminal domain"/>
    <property type="match status" value="1"/>
</dbReference>
<evidence type="ECO:0000256" key="9">
    <source>
        <dbReference type="ARBA" id="ARBA00022741"/>
    </source>
</evidence>
<feature type="domain" description="ATP-grasp" evidence="15">
    <location>
        <begin position="219"/>
        <end position="472"/>
    </location>
</feature>
<comment type="subunit">
    <text evidence="4">Homodimer.</text>
</comment>
<comment type="similarity">
    <text evidence="3">In the C-terminal section; belongs to the MurCDEF family.</text>
</comment>
<dbReference type="InterPro" id="IPR036565">
    <property type="entry name" value="Mur-like_cat_sf"/>
</dbReference>
<name>A0A1I5RX58_9FIRM</name>
<dbReference type="InterPro" id="IPR044019">
    <property type="entry name" value="Cyanophycin_syn_N"/>
</dbReference>
<keyword evidence="17" id="KW-1185">Reference proteome</keyword>
<dbReference type="Gene3D" id="3.30.470.20">
    <property type="entry name" value="ATP-grasp fold, B domain"/>
    <property type="match status" value="2"/>
</dbReference>
<evidence type="ECO:0000256" key="4">
    <source>
        <dbReference type="ARBA" id="ARBA00011738"/>
    </source>
</evidence>
<dbReference type="InterPro" id="IPR004101">
    <property type="entry name" value="Mur_ligase_C"/>
</dbReference>
<dbReference type="GO" id="GO:0004326">
    <property type="term" value="F:tetrahydrofolylpolyglutamate synthase activity"/>
    <property type="evidence" value="ECO:0007669"/>
    <property type="project" value="InterPro"/>
</dbReference>
<dbReference type="OrthoDB" id="9803907at2"/>
<dbReference type="EMBL" id="FOXR01000001">
    <property type="protein sequence ID" value="SFP63092.1"/>
    <property type="molecule type" value="Genomic_DNA"/>
</dbReference>
<evidence type="ECO:0000256" key="3">
    <source>
        <dbReference type="ARBA" id="ARBA00009060"/>
    </source>
</evidence>
<dbReference type="STRING" id="937334.SAMN05444406_101156"/>
<dbReference type="Proteomes" id="UP000198577">
    <property type="component" value="Unassembled WGS sequence"/>
</dbReference>
<reference evidence="16 17" key="1">
    <citation type="submission" date="2016-10" db="EMBL/GenBank/DDBJ databases">
        <authorList>
            <person name="de Groot N.N."/>
        </authorList>
    </citation>
    <scope>NUCLEOTIDE SEQUENCE [LARGE SCALE GENOMIC DNA]</scope>
    <source>
        <strain evidence="16 17">DSM 20678</strain>
    </source>
</reference>
<dbReference type="EC" id="6.3.2.29" evidence="6"/>
<dbReference type="InterPro" id="IPR011761">
    <property type="entry name" value="ATP-grasp"/>
</dbReference>
<evidence type="ECO:0000256" key="11">
    <source>
        <dbReference type="ARBA" id="ARBA00031353"/>
    </source>
</evidence>
<evidence type="ECO:0000256" key="8">
    <source>
        <dbReference type="ARBA" id="ARBA00022598"/>
    </source>
</evidence>
<accession>A0A1I5RX58</accession>
<dbReference type="InterPro" id="IPR005479">
    <property type="entry name" value="CPAse_ATP-bd"/>
</dbReference>
<proteinExistence type="inferred from homology"/>
<dbReference type="InterPro" id="IPR018109">
    <property type="entry name" value="Folylpolyglutamate_synth_CS"/>
</dbReference>
<dbReference type="GO" id="GO:0071161">
    <property type="term" value="F:cyanophycin synthetase activity (L-arginine-adding)"/>
    <property type="evidence" value="ECO:0007669"/>
    <property type="project" value="UniProtKB-EC"/>
</dbReference>
<dbReference type="Pfam" id="PF02786">
    <property type="entry name" value="CPSase_L_D2"/>
    <property type="match status" value="1"/>
</dbReference>
<evidence type="ECO:0000313" key="17">
    <source>
        <dbReference type="Proteomes" id="UP000198577"/>
    </source>
</evidence>
<dbReference type="Pfam" id="PF02875">
    <property type="entry name" value="Mur_ligase_C"/>
    <property type="match status" value="1"/>
</dbReference>
<dbReference type="InterPro" id="IPR013221">
    <property type="entry name" value="Mur_ligase_cen"/>
</dbReference>
<dbReference type="GO" id="GO:0071160">
    <property type="term" value="F:cyanophycin synthetase activity (L-aspartate-adding)"/>
    <property type="evidence" value="ECO:0007669"/>
    <property type="project" value="UniProtKB-EC"/>
</dbReference>
<dbReference type="Pfam" id="PF08245">
    <property type="entry name" value="Mur_ligase_M"/>
    <property type="match status" value="1"/>
</dbReference>
<evidence type="ECO:0000256" key="5">
    <source>
        <dbReference type="ARBA" id="ARBA00012968"/>
    </source>
</evidence>
<dbReference type="InterPro" id="IPR036615">
    <property type="entry name" value="Mur_ligase_C_dom_sf"/>
</dbReference>
<dbReference type="Pfam" id="PF18921">
    <property type="entry name" value="Cyanophycin_syn"/>
    <property type="match status" value="1"/>
</dbReference>
<protein>
    <recommendedName>
        <fullName evidence="7">Cyanophycin synthetase</fullName>
        <ecNumber evidence="6">6.3.2.29</ecNumber>
        <ecNumber evidence="5">6.3.2.30</ecNumber>
    </recommendedName>
    <alternativeName>
        <fullName evidence="11">Cyanophycin synthase</fullName>
    </alternativeName>
</protein>
<dbReference type="Gene3D" id="3.40.1190.10">
    <property type="entry name" value="Mur-like, catalytic domain"/>
    <property type="match status" value="1"/>
</dbReference>
<evidence type="ECO:0000256" key="14">
    <source>
        <dbReference type="PROSITE-ProRule" id="PRU00409"/>
    </source>
</evidence>
<comment type="catalytic activity">
    <reaction evidence="12">
        <text>[L-4-(L-arginin-2-N-yl)aspartate](n)-L-aspartate + L-arginine + ATP = [L-4-(L-arginin-2-N-yl)aspartate](n+1) + ADP + phosphate + H(+)</text>
        <dbReference type="Rhea" id="RHEA:23888"/>
        <dbReference type="Rhea" id="RHEA-COMP:13732"/>
        <dbReference type="Rhea" id="RHEA-COMP:13733"/>
        <dbReference type="ChEBI" id="CHEBI:15378"/>
        <dbReference type="ChEBI" id="CHEBI:30616"/>
        <dbReference type="ChEBI" id="CHEBI:32682"/>
        <dbReference type="ChEBI" id="CHEBI:43474"/>
        <dbReference type="ChEBI" id="CHEBI:137986"/>
        <dbReference type="ChEBI" id="CHEBI:137990"/>
        <dbReference type="ChEBI" id="CHEBI:456216"/>
        <dbReference type="EC" id="6.3.2.30"/>
    </reaction>
</comment>
<dbReference type="PANTHER" id="PTHR23135:SF18">
    <property type="entry name" value="CYANOPHYCIN SYNTHETASE"/>
    <property type="match status" value="1"/>
</dbReference>
<dbReference type="PROSITE" id="PS01011">
    <property type="entry name" value="FOLYLPOLYGLU_SYNT_1"/>
    <property type="match status" value="1"/>
</dbReference>
<evidence type="ECO:0000256" key="1">
    <source>
        <dbReference type="ARBA" id="ARBA00003184"/>
    </source>
</evidence>